<keyword evidence="1" id="KW-0805">Transcription regulation</keyword>
<dbReference type="SMART" id="SM00346">
    <property type="entry name" value="HTH_ICLR"/>
    <property type="match status" value="1"/>
</dbReference>
<organism evidence="6 7">
    <name type="scientific">Paramagnetospirillum kuznetsovii</name>
    <dbReference type="NCBI Taxonomy" id="2053833"/>
    <lineage>
        <taxon>Bacteria</taxon>
        <taxon>Pseudomonadati</taxon>
        <taxon>Pseudomonadota</taxon>
        <taxon>Alphaproteobacteria</taxon>
        <taxon>Rhodospirillales</taxon>
        <taxon>Magnetospirillaceae</taxon>
        <taxon>Paramagnetospirillum</taxon>
    </lineage>
</organism>
<dbReference type="Gene3D" id="3.30.450.40">
    <property type="match status" value="1"/>
</dbReference>
<dbReference type="RefSeq" id="WP_112145502.1">
    <property type="nucleotide sequence ID" value="NZ_PGTO01000010.1"/>
</dbReference>
<proteinExistence type="predicted"/>
<evidence type="ECO:0000313" key="7">
    <source>
        <dbReference type="Proteomes" id="UP000251075"/>
    </source>
</evidence>
<dbReference type="PROSITE" id="PS51078">
    <property type="entry name" value="ICLR_ED"/>
    <property type="match status" value="1"/>
</dbReference>
<dbReference type="AlphaFoldDB" id="A0A364NWJ2"/>
<dbReference type="SUPFAM" id="SSF46785">
    <property type="entry name" value="Winged helix' DNA-binding domain"/>
    <property type="match status" value="1"/>
</dbReference>
<dbReference type="SUPFAM" id="SSF55781">
    <property type="entry name" value="GAF domain-like"/>
    <property type="match status" value="1"/>
</dbReference>
<dbReference type="InterPro" id="IPR014757">
    <property type="entry name" value="Tscrpt_reg_IclR_C"/>
</dbReference>
<sequence length="259" mass="28221">MSQTHDRQFVIALARGLDILRCFRASDPMLGNQEIAARTGLPKPTVSRLTHTLTRLGYLVHVERYAKYRLGTAVMSLGYTALAGMDIREVARPLMQELADYSDVAVALGSHDHTSMIYVEICRGKGALTVRLGTGSRIPVAATAMGRAYLAAVGESERDVILDEVRRRYPGEWPALKAGVEQAVRDMAERGFTTSLSEWQTDVHAVGAVVRQPGTGPIMGLNCGGAAFLLPPERLEQDLGPRLAKLACDIEMALGRRHP</sequence>
<dbReference type="EMBL" id="PGTO01000010">
    <property type="protein sequence ID" value="RAU21413.1"/>
    <property type="molecule type" value="Genomic_DNA"/>
</dbReference>
<name>A0A364NWJ2_9PROT</name>
<evidence type="ECO:0000313" key="6">
    <source>
        <dbReference type="EMBL" id="RAU21413.1"/>
    </source>
</evidence>
<dbReference type="GO" id="GO:0045892">
    <property type="term" value="P:negative regulation of DNA-templated transcription"/>
    <property type="evidence" value="ECO:0007669"/>
    <property type="project" value="TreeGrafter"/>
</dbReference>
<comment type="caution">
    <text evidence="6">The sequence shown here is derived from an EMBL/GenBank/DDBJ whole genome shotgun (WGS) entry which is preliminary data.</text>
</comment>
<evidence type="ECO:0000256" key="3">
    <source>
        <dbReference type="ARBA" id="ARBA00023163"/>
    </source>
</evidence>
<dbReference type="InterPro" id="IPR036388">
    <property type="entry name" value="WH-like_DNA-bd_sf"/>
</dbReference>
<dbReference type="PANTHER" id="PTHR30136">
    <property type="entry name" value="HELIX-TURN-HELIX TRANSCRIPTIONAL REGULATOR, ICLR FAMILY"/>
    <property type="match status" value="1"/>
</dbReference>
<dbReference type="Gene3D" id="1.10.10.10">
    <property type="entry name" value="Winged helix-like DNA-binding domain superfamily/Winged helix DNA-binding domain"/>
    <property type="match status" value="1"/>
</dbReference>
<dbReference type="OrthoDB" id="9807558at2"/>
<dbReference type="Pfam" id="PF01614">
    <property type="entry name" value="IclR_C"/>
    <property type="match status" value="1"/>
</dbReference>
<keyword evidence="2" id="KW-0238">DNA-binding</keyword>
<accession>A0A364NWJ2</accession>
<dbReference type="Proteomes" id="UP000251075">
    <property type="component" value="Unassembled WGS sequence"/>
</dbReference>
<keyword evidence="7" id="KW-1185">Reference proteome</keyword>
<evidence type="ECO:0000256" key="2">
    <source>
        <dbReference type="ARBA" id="ARBA00023125"/>
    </source>
</evidence>
<evidence type="ECO:0000259" key="5">
    <source>
        <dbReference type="PROSITE" id="PS51078"/>
    </source>
</evidence>
<keyword evidence="3" id="KW-0804">Transcription</keyword>
<dbReference type="PANTHER" id="PTHR30136:SF33">
    <property type="entry name" value="TRANSCRIPTIONAL REGULATORY PROTEIN"/>
    <property type="match status" value="1"/>
</dbReference>
<dbReference type="InterPro" id="IPR029016">
    <property type="entry name" value="GAF-like_dom_sf"/>
</dbReference>
<dbReference type="InterPro" id="IPR050707">
    <property type="entry name" value="HTH_MetabolicPath_Reg"/>
</dbReference>
<dbReference type="Pfam" id="PF09339">
    <property type="entry name" value="HTH_IclR"/>
    <property type="match status" value="1"/>
</dbReference>
<gene>
    <name evidence="6" type="ORF">CU669_13375</name>
</gene>
<evidence type="ECO:0000259" key="4">
    <source>
        <dbReference type="PROSITE" id="PS51077"/>
    </source>
</evidence>
<reference evidence="6 7" key="1">
    <citation type="submission" date="2017-11" db="EMBL/GenBank/DDBJ databases">
        <title>Draft genome sequence of magnetotactic bacterium Magnetospirillum kuznetsovii LBB-42.</title>
        <authorList>
            <person name="Grouzdev D.S."/>
            <person name="Rysina M.S."/>
            <person name="Baslerov R.V."/>
            <person name="Koziaeva V."/>
        </authorList>
    </citation>
    <scope>NUCLEOTIDE SEQUENCE [LARGE SCALE GENOMIC DNA]</scope>
    <source>
        <strain evidence="6 7">LBB-42</strain>
    </source>
</reference>
<protein>
    <submittedName>
        <fullName evidence="6">IclR family transcriptional regulator</fullName>
    </submittedName>
</protein>
<dbReference type="InterPro" id="IPR005471">
    <property type="entry name" value="Tscrpt_reg_IclR_N"/>
</dbReference>
<dbReference type="InterPro" id="IPR036390">
    <property type="entry name" value="WH_DNA-bd_sf"/>
</dbReference>
<dbReference type="GO" id="GO:0003700">
    <property type="term" value="F:DNA-binding transcription factor activity"/>
    <property type="evidence" value="ECO:0007669"/>
    <property type="project" value="TreeGrafter"/>
</dbReference>
<evidence type="ECO:0000256" key="1">
    <source>
        <dbReference type="ARBA" id="ARBA00023015"/>
    </source>
</evidence>
<feature type="domain" description="IclR-ED" evidence="5">
    <location>
        <begin position="73"/>
        <end position="256"/>
    </location>
</feature>
<dbReference type="PROSITE" id="PS51077">
    <property type="entry name" value="HTH_ICLR"/>
    <property type="match status" value="1"/>
</dbReference>
<feature type="domain" description="HTH iclR-type" evidence="4">
    <location>
        <begin position="10"/>
        <end position="72"/>
    </location>
</feature>
<dbReference type="GO" id="GO:0003677">
    <property type="term" value="F:DNA binding"/>
    <property type="evidence" value="ECO:0007669"/>
    <property type="project" value="UniProtKB-KW"/>
</dbReference>